<evidence type="ECO:0000256" key="6">
    <source>
        <dbReference type="SAM" id="MobiDB-lite"/>
    </source>
</evidence>
<dbReference type="PROSITE" id="PS00028">
    <property type="entry name" value="ZINC_FINGER_C2H2_1"/>
    <property type="match status" value="1"/>
</dbReference>
<feature type="compositionally biased region" description="Low complexity" evidence="6">
    <location>
        <begin position="839"/>
        <end position="852"/>
    </location>
</feature>
<feature type="compositionally biased region" description="Basic and acidic residues" evidence="6">
    <location>
        <begin position="714"/>
        <end position="735"/>
    </location>
</feature>
<evidence type="ECO:0000313" key="8">
    <source>
        <dbReference type="EMBL" id="GFO10517.1"/>
    </source>
</evidence>
<dbReference type="InterPro" id="IPR013087">
    <property type="entry name" value="Znf_C2H2_type"/>
</dbReference>
<feature type="region of interest" description="Disordered" evidence="6">
    <location>
        <begin position="2382"/>
        <end position="2404"/>
    </location>
</feature>
<feature type="compositionally biased region" description="Basic and acidic residues" evidence="6">
    <location>
        <begin position="746"/>
        <end position="772"/>
    </location>
</feature>
<feature type="region of interest" description="Disordered" evidence="6">
    <location>
        <begin position="1868"/>
        <end position="1901"/>
    </location>
</feature>
<keyword evidence="4" id="KW-0862">Zinc</keyword>
<dbReference type="PANTHER" id="PTHR24403">
    <property type="entry name" value="ZINC FINGER PROTEIN"/>
    <property type="match status" value="1"/>
</dbReference>
<gene>
    <name evidence="8" type="ORF">PoB_003702200</name>
</gene>
<feature type="region of interest" description="Disordered" evidence="6">
    <location>
        <begin position="318"/>
        <end position="337"/>
    </location>
</feature>
<evidence type="ECO:0000256" key="2">
    <source>
        <dbReference type="ARBA" id="ARBA00022737"/>
    </source>
</evidence>
<keyword evidence="2" id="KW-0677">Repeat</keyword>
<organism evidence="8 9">
    <name type="scientific">Plakobranchus ocellatus</name>
    <dbReference type="NCBI Taxonomy" id="259542"/>
    <lineage>
        <taxon>Eukaryota</taxon>
        <taxon>Metazoa</taxon>
        <taxon>Spiralia</taxon>
        <taxon>Lophotrochozoa</taxon>
        <taxon>Mollusca</taxon>
        <taxon>Gastropoda</taxon>
        <taxon>Heterobranchia</taxon>
        <taxon>Euthyneura</taxon>
        <taxon>Panpulmonata</taxon>
        <taxon>Sacoglossa</taxon>
        <taxon>Placobranchoidea</taxon>
        <taxon>Plakobranchidae</taxon>
        <taxon>Plakobranchus</taxon>
    </lineage>
</organism>
<feature type="compositionally biased region" description="Polar residues" evidence="6">
    <location>
        <begin position="189"/>
        <end position="204"/>
    </location>
</feature>
<feature type="region of interest" description="Disordered" evidence="6">
    <location>
        <begin position="1221"/>
        <end position="1267"/>
    </location>
</feature>
<feature type="compositionally biased region" description="Polar residues" evidence="6">
    <location>
        <begin position="903"/>
        <end position="913"/>
    </location>
</feature>
<feature type="region of interest" description="Disordered" evidence="6">
    <location>
        <begin position="2865"/>
        <end position="2899"/>
    </location>
</feature>
<dbReference type="GO" id="GO:0005634">
    <property type="term" value="C:nucleus"/>
    <property type="evidence" value="ECO:0007669"/>
    <property type="project" value="TreeGrafter"/>
</dbReference>
<feature type="compositionally biased region" description="Low complexity" evidence="6">
    <location>
        <begin position="3236"/>
        <end position="3253"/>
    </location>
</feature>
<keyword evidence="3 5" id="KW-0863">Zinc-finger</keyword>
<feature type="compositionally biased region" description="Polar residues" evidence="6">
    <location>
        <begin position="1809"/>
        <end position="1827"/>
    </location>
</feature>
<feature type="region of interest" description="Disordered" evidence="6">
    <location>
        <begin position="1536"/>
        <end position="1558"/>
    </location>
</feature>
<feature type="compositionally biased region" description="Polar residues" evidence="6">
    <location>
        <begin position="3190"/>
        <end position="3211"/>
    </location>
</feature>
<name>A0AAV4AUA3_9GAST</name>
<feature type="compositionally biased region" description="Polar residues" evidence="6">
    <location>
        <begin position="959"/>
        <end position="977"/>
    </location>
</feature>
<feature type="region of interest" description="Disordered" evidence="6">
    <location>
        <begin position="2667"/>
        <end position="2695"/>
    </location>
</feature>
<protein>
    <recommendedName>
        <fullName evidence="7">C2H2-type domain-containing protein</fullName>
    </recommendedName>
</protein>
<feature type="region of interest" description="Disordered" evidence="6">
    <location>
        <begin position="823"/>
        <end position="883"/>
    </location>
</feature>
<feature type="compositionally biased region" description="Polar residues" evidence="6">
    <location>
        <begin position="2418"/>
        <end position="2449"/>
    </location>
</feature>
<evidence type="ECO:0000256" key="5">
    <source>
        <dbReference type="PROSITE-ProRule" id="PRU00042"/>
    </source>
</evidence>
<feature type="domain" description="C2H2-type" evidence="7">
    <location>
        <begin position="1964"/>
        <end position="1992"/>
    </location>
</feature>
<feature type="compositionally biased region" description="Low complexity" evidence="6">
    <location>
        <begin position="210"/>
        <end position="223"/>
    </location>
</feature>
<evidence type="ECO:0000256" key="4">
    <source>
        <dbReference type="ARBA" id="ARBA00022833"/>
    </source>
</evidence>
<dbReference type="Proteomes" id="UP000735302">
    <property type="component" value="Unassembled WGS sequence"/>
</dbReference>
<feature type="region of interest" description="Disordered" evidence="6">
    <location>
        <begin position="3030"/>
        <end position="3081"/>
    </location>
</feature>
<evidence type="ECO:0000256" key="3">
    <source>
        <dbReference type="ARBA" id="ARBA00022771"/>
    </source>
</evidence>
<feature type="region of interest" description="Disordered" evidence="6">
    <location>
        <begin position="2227"/>
        <end position="2274"/>
    </location>
</feature>
<feature type="compositionally biased region" description="Polar residues" evidence="6">
    <location>
        <begin position="3057"/>
        <end position="3077"/>
    </location>
</feature>
<feature type="compositionally biased region" description="Polar residues" evidence="6">
    <location>
        <begin position="61"/>
        <end position="80"/>
    </location>
</feature>
<dbReference type="PROSITE" id="PS50157">
    <property type="entry name" value="ZINC_FINGER_C2H2_2"/>
    <property type="match status" value="1"/>
</dbReference>
<accession>A0AAV4AUA3</accession>
<feature type="region of interest" description="Disordered" evidence="6">
    <location>
        <begin position="2418"/>
        <end position="2453"/>
    </location>
</feature>
<feature type="compositionally biased region" description="Polar residues" evidence="6">
    <location>
        <begin position="1890"/>
        <end position="1901"/>
    </location>
</feature>
<dbReference type="SMART" id="SM00355">
    <property type="entry name" value="ZnF_C2H2"/>
    <property type="match status" value="9"/>
</dbReference>
<feature type="compositionally biased region" description="Basic and acidic residues" evidence="6">
    <location>
        <begin position="102"/>
        <end position="131"/>
    </location>
</feature>
<feature type="region of interest" description="Disordered" evidence="6">
    <location>
        <begin position="677"/>
        <end position="795"/>
    </location>
</feature>
<evidence type="ECO:0000256" key="1">
    <source>
        <dbReference type="ARBA" id="ARBA00022723"/>
    </source>
</evidence>
<feature type="compositionally biased region" description="Basic and acidic residues" evidence="6">
    <location>
        <begin position="391"/>
        <end position="438"/>
    </location>
</feature>
<feature type="compositionally biased region" description="Polar residues" evidence="6">
    <location>
        <begin position="318"/>
        <end position="328"/>
    </location>
</feature>
<feature type="region of interest" description="Disordered" evidence="6">
    <location>
        <begin position="639"/>
        <end position="659"/>
    </location>
</feature>
<feature type="region of interest" description="Disordered" evidence="6">
    <location>
        <begin position="3236"/>
        <end position="3264"/>
    </location>
</feature>
<dbReference type="GO" id="GO:0045944">
    <property type="term" value="P:positive regulation of transcription by RNA polymerase II"/>
    <property type="evidence" value="ECO:0007669"/>
    <property type="project" value="TreeGrafter"/>
</dbReference>
<dbReference type="EMBL" id="BLXT01004186">
    <property type="protein sequence ID" value="GFO10517.1"/>
    <property type="molecule type" value="Genomic_DNA"/>
</dbReference>
<feature type="compositionally biased region" description="Polar residues" evidence="6">
    <location>
        <begin position="1695"/>
        <end position="1705"/>
    </location>
</feature>
<evidence type="ECO:0000313" key="9">
    <source>
        <dbReference type="Proteomes" id="UP000735302"/>
    </source>
</evidence>
<feature type="region of interest" description="Disordered" evidence="6">
    <location>
        <begin position="3170"/>
        <end position="3215"/>
    </location>
</feature>
<feature type="region of interest" description="Disordered" evidence="6">
    <location>
        <begin position="49"/>
        <end position="148"/>
    </location>
</feature>
<feature type="region of interest" description="Disordered" evidence="6">
    <location>
        <begin position="186"/>
        <end position="226"/>
    </location>
</feature>
<feature type="region of interest" description="Disordered" evidence="6">
    <location>
        <begin position="255"/>
        <end position="310"/>
    </location>
</feature>
<dbReference type="Gene3D" id="3.30.160.60">
    <property type="entry name" value="Classic Zinc Finger"/>
    <property type="match status" value="3"/>
</dbReference>
<reference evidence="8 9" key="1">
    <citation type="journal article" date="2021" name="Elife">
        <title>Chloroplast acquisition without the gene transfer in kleptoplastic sea slugs, Plakobranchus ocellatus.</title>
        <authorList>
            <person name="Maeda T."/>
            <person name="Takahashi S."/>
            <person name="Yoshida T."/>
            <person name="Shimamura S."/>
            <person name="Takaki Y."/>
            <person name="Nagai Y."/>
            <person name="Toyoda A."/>
            <person name="Suzuki Y."/>
            <person name="Arimoto A."/>
            <person name="Ishii H."/>
            <person name="Satoh N."/>
            <person name="Nishiyama T."/>
            <person name="Hasebe M."/>
            <person name="Maruyama T."/>
            <person name="Minagawa J."/>
            <person name="Obokata J."/>
            <person name="Shigenobu S."/>
        </authorList>
    </citation>
    <scope>NUCLEOTIDE SEQUENCE [LARGE SCALE GENOMIC DNA]</scope>
</reference>
<feature type="compositionally biased region" description="Polar residues" evidence="6">
    <location>
        <begin position="296"/>
        <end position="310"/>
    </location>
</feature>
<feature type="region of interest" description="Disordered" evidence="6">
    <location>
        <begin position="2946"/>
        <end position="2973"/>
    </location>
</feature>
<evidence type="ECO:0000259" key="7">
    <source>
        <dbReference type="PROSITE" id="PS50157"/>
    </source>
</evidence>
<feature type="compositionally biased region" description="Low complexity" evidence="6">
    <location>
        <begin position="267"/>
        <end position="288"/>
    </location>
</feature>
<feature type="compositionally biased region" description="Polar residues" evidence="6">
    <location>
        <begin position="3030"/>
        <end position="3042"/>
    </location>
</feature>
<keyword evidence="9" id="KW-1185">Reference proteome</keyword>
<dbReference type="PANTHER" id="PTHR24403:SF81">
    <property type="entry name" value="ZINC FINGER PROTEIN 518A"/>
    <property type="match status" value="1"/>
</dbReference>
<feature type="compositionally biased region" description="Low complexity" evidence="6">
    <location>
        <begin position="2387"/>
        <end position="2404"/>
    </location>
</feature>
<feature type="compositionally biased region" description="Low complexity" evidence="6">
    <location>
        <begin position="1873"/>
        <end position="1885"/>
    </location>
</feature>
<keyword evidence="1" id="KW-0479">Metal-binding</keyword>
<feature type="region of interest" description="Disordered" evidence="6">
    <location>
        <begin position="903"/>
        <end position="922"/>
    </location>
</feature>
<proteinExistence type="predicted"/>
<feature type="compositionally biased region" description="Basic and acidic residues" evidence="6">
    <location>
        <begin position="853"/>
        <end position="863"/>
    </location>
</feature>
<feature type="region of interest" description="Disordered" evidence="6">
    <location>
        <begin position="373"/>
        <end position="445"/>
    </location>
</feature>
<feature type="compositionally biased region" description="Low complexity" evidence="6">
    <location>
        <begin position="3043"/>
        <end position="3056"/>
    </location>
</feature>
<feature type="region of interest" description="Disordered" evidence="6">
    <location>
        <begin position="1797"/>
        <end position="1827"/>
    </location>
</feature>
<feature type="region of interest" description="Disordered" evidence="6">
    <location>
        <begin position="958"/>
        <end position="1072"/>
    </location>
</feature>
<dbReference type="GO" id="GO:0008270">
    <property type="term" value="F:zinc ion binding"/>
    <property type="evidence" value="ECO:0007669"/>
    <property type="project" value="UniProtKB-KW"/>
</dbReference>
<dbReference type="InterPro" id="IPR050688">
    <property type="entry name" value="Zinc_finger/UBP_domain"/>
</dbReference>
<feature type="compositionally biased region" description="Polar residues" evidence="6">
    <location>
        <begin position="2667"/>
        <end position="2692"/>
    </location>
</feature>
<feature type="region of interest" description="Disordered" evidence="6">
    <location>
        <begin position="3098"/>
        <end position="3120"/>
    </location>
</feature>
<feature type="region of interest" description="Disordered" evidence="6">
    <location>
        <begin position="1685"/>
        <end position="1716"/>
    </location>
</feature>
<feature type="compositionally biased region" description="Polar residues" evidence="6">
    <location>
        <begin position="2246"/>
        <end position="2258"/>
    </location>
</feature>
<comment type="caution">
    <text evidence="8">The sequence shown here is derived from an EMBL/GenBank/DDBJ whole genome shotgun (WGS) entry which is preliminary data.</text>
</comment>
<sequence length="3304" mass="360893">MTDSAGRSEAKTGARILWMRSTSEVHTDGLDPIFISVVMKRVSLISKDRGQMTRRGIQAKGKQTSSAMNEKTSSTPQTKASRLLKRITSLSKSHSAPALTNKDLKRSRSSSLRDDSPAAKRQKLESGANRERTRRTNFPDASNMTLNDKERKKIAEMKKLVTTDGFWASSTAVSGLESSHLSKRAASIKRTSNGTNAEVSPASTTRKKLANNATSSSAGTSQAILPKVEKEGGASVPISELRRLQTSGGFWSSNLSLTGLRSDSRDGSPSSTSSLERSSRQSSRSSQRINPPAESSGLSSDQQADTRSKNKAQSLLNSLNRKIDQRSSNIKKSRVLHTGHLKSRDFIGRKRIRHGLDKGKADVSGLLKVDRFRDSTRRSSRNKLQVNESLEQDKSPPLSKEKEPLHKDLPVREKRIDLKNSKVSHKEDNEDNTDEKQSRCNVESPKNSIALASEKSFSHPLQKKAISSVRQTRLKVVGNDKELGDEKEALALKDISETSNELLSTRSHSISASRLAISDLLASGELKRLDTTPGFWAPTPDVSHVLGLAYLKRASNFRTRSIRHRNSSLHQLSPKKPESSLLQLRKKKLNAMQKQRQIKQQASRGQERMQLDPLQHQTLVEKHKKKKFVYGRKKKKYKKKKDLLPAPKSAVSDTDMKSDEKECDCTTEDVSKDLKTQFEEITGSSSNELQEKPDCAGTVKDSSEKEAITLQGGCEHDSVETESKDENLDKPKEFTESLGAKGQSPQHDEKSDLPFKNEEGKVESEVSALKEDDISESISLLPDPNSSFKEEISIKDHDVKNPAEIITTKEDKNMNLSSEADCMQLEPNTDNPAFKLMNSPVSSSLDSSFNLTSKEENSSETKQDVSNSDLATENHDASDEIALSSMEKKTSLILKSDGEVITSSNIPSENVESAKSDLPLSIDQKNETDLAIDIPTADEKQKEIAESLYPEQPLVVPNSEASASVKPLQNSQESVSIEDNVDEIKTVSKNDAGSVLDEHSPSNKTSLLFKDTNVDTSKTGVFSQEDELDKGSEEVGKSLTEVDPSKKDENPVAVEPENFQDSEATEAQTNPVSTDAPIVTQKKHYQCKRITKRRRNAWKRGVVQKATKMYRQIVKKSDVTPELCIQKTEDKVSPEGGSVQQHTDPKTAESQILMNTIRAAKKSAKEKRFAMLRRLQTDANLASGIIDESTLQSRFLRDASHKNKSGTVVIKESMLGADTITSSHKIKSHASERGLGQPRRPSKRPKSNLPKLTLSAQPVTRKSWYDNPPTLSPHCIETMENPADDSYENGWRSQDGEFVSESVDESDLHLYLSGVSDEEPSPAKCVSDSDFGYSYKDVELVNENYDTKKQSKCQDSSASTEEQSQIKLQTISAPDKFAAQPQQFHMTKIKGKKGCPPGTPMTEEEKIKVRCDLISRYDDYANFKMPRTARKSTFTPSLYLTSPSPSSAKKFSLRQKTTRSPLEMLEMKRKQEEAIYDMEEERRLAKRINRLEKRFSQASCDGLSGDECDYVDMEIKECSVILNDFVKKLHLESIDLTTGTDDPTEEHSRPETPDNAQDNVEEDWCANLEDFQEDDQEWTAECQQDKRPFIPRLKLKRIPKQGKEKKAKGHKSKKKAKFVCPEQNIQQPLKLVIKTEMLSSCSNAKPSSTVVDVSKVHRQGFEGSFVDFLQGRTSDNYLLSPRKVHSAPKHIRSGPKQTSDQSNVASHVEKKATDKSANGNESLFIMNLGDVGGLKSRSQSSVSCTENVLATSSNIIHPPSKQGSAVNDEMGAMQSFYNQNRNEEGDRQGFPLEQVEQASDGDVEEKSSNSKSMVENDLPSTNISDANQQSCASEGLEAFLTEKDTARIDQSAPSEVGSTTVSVARNKDGTVESSNNNNIISMPSSKHGHQTSFKSVSPTKENDVQNPNCSALCTCPEGWRVKIIQLADKQMTEKRFTCRRCSFASPAQLTMESHIYSHIPGVQFRCAYCESEFSSMAATASHMKNTHQLSEACLYISRHVEEQNFYDSEALAATEINKDTDRGNERVMGSPRGGTQVAGSVVVSSGDGLGQGGKSPPVVISVLVSNGAAATGGSNHAGGVMVRPGIVGPNSSNRRRYVCTHCGFSTNIRADAEHHVSDLHPESSVFACSLCKENNFYSDAEIRQHAATVHPSRFRPYRRLPDFYDAEKLSAAASSEGSGVAGSSGVVFEMTSSVFQDNHMADESGPVDHRQRAKDYLYLQEGLKEKRSAEADSTTAVDYPDCETELPQSVTDTTSSMPEETEAENCQDKSKQTTASTEIFTAGELPRAVHEDSLSDITSSAVCSTEMEKNAGNTDEHGHESNAEAIPGAQVVSADEDASASSGLKIVQVVSLSNADKFQEEEKVPDEQAGKGESALLDRPLDEAAVSEQTASPPQQTSTSASSSSLAVISSVETSLPCASSPKQSTTAISSPSLPTSSHARMQGPSSSAAVAAPNQPAGGLPLSYKCSACRVHTPYLLMMVKHLKAKHPHMGCFSCPYCKISTTSSLAGVPSSQPESFVTQKQLRSHIRKNHPDKTGRNEIALSAKAKQFVEAMVLPAGPECIRVGSRLVLEEDIHTCTYCSLKMTSLASVYEHLNEAHGDLFEFVCPVCQSFKSKDLEEISQHSLTVHRSEVETDKVHVSVPKNLFSVLKCISKGGKYIEKQLDNANSSCPETSNSSKATSIATTKDSTGSLPAATSPAIAKVSAPTVGVEDGTSAPLDLTSCAQQTVSPASDAPAIPAPVVPAPPAHMTIKSPARVPGSASFDPPRPAQVNFSSSLFDTSSLTAPPQLVVSPSAGNNSNAVPAAAALSFLSPQQQKSLASGKSQLDLSTAMTQMSMQNNMGNKQAKSSPSNSSKYLPVLNVPTIRPRQSPASSLVTRREAPMKNKPHQSSATKDSRGPVIAHTSAVAPSWSQLHRSIQNKLPSAFEDLPDNEPNPDAFKIFNLQPMPPHTNSPNTFGPLHSPSPSGPAPLSTPSVIPSVFPPVSTPLNAGFIPGPIVGFPAGMVISQALLPPHAPSYSFSQQQHTFMQSASPVSSGPSIFSTAESHGSNSSSSSLGQMQYDGTPSPSFISSQRPKSTADKTALLKEKQQLELMLLKQQHQQQQRGNSGQLPKDPHQQLKVKQKLLRLQQLQQFQRKRQEQQMAHRQEMFQRAVLNQQQQARLLAQHAQIREQRPMSASPQAWVHNKQHNQLQQSQETALQSGDDFSTANAHPIHGMSAESSSLLSPLTARPSSVSSVTSLSSSSASASIVSPRPTKGVHKRSSSLYQCPYCPTPLTLKALEVASHIQQKHPGKQVTFKKAAV</sequence>